<protein>
    <submittedName>
        <fullName evidence="1">Uncharacterized protein</fullName>
    </submittedName>
</protein>
<accession>A0A6J5LXP3</accession>
<proteinExistence type="predicted"/>
<gene>
    <name evidence="1" type="ORF">UFOVP348_18</name>
</gene>
<evidence type="ECO:0000313" key="1">
    <source>
        <dbReference type="EMBL" id="CAB4138881.1"/>
    </source>
</evidence>
<organism evidence="1">
    <name type="scientific">uncultured Caudovirales phage</name>
    <dbReference type="NCBI Taxonomy" id="2100421"/>
    <lineage>
        <taxon>Viruses</taxon>
        <taxon>Duplodnaviria</taxon>
        <taxon>Heunggongvirae</taxon>
        <taxon>Uroviricota</taxon>
        <taxon>Caudoviricetes</taxon>
        <taxon>Peduoviridae</taxon>
        <taxon>Maltschvirus</taxon>
        <taxon>Maltschvirus maltsch</taxon>
    </lineage>
</organism>
<reference evidence="1" key="1">
    <citation type="submission" date="2020-04" db="EMBL/GenBank/DDBJ databases">
        <authorList>
            <person name="Chiriac C."/>
            <person name="Salcher M."/>
            <person name="Ghai R."/>
            <person name="Kavagutti S V."/>
        </authorList>
    </citation>
    <scope>NUCLEOTIDE SEQUENCE</scope>
</reference>
<name>A0A6J5LXP3_9CAUD</name>
<sequence>MYRIVMPDGTFRIANSVAERNQIIAEMKEAYAGHYNN</sequence>
<dbReference type="EMBL" id="LR796364">
    <property type="protein sequence ID" value="CAB4138881.1"/>
    <property type="molecule type" value="Genomic_DNA"/>
</dbReference>